<dbReference type="OrthoDB" id="8954335at2759"/>
<dbReference type="GO" id="GO:0005525">
    <property type="term" value="F:GTP binding"/>
    <property type="evidence" value="ECO:0007669"/>
    <property type="project" value="InterPro"/>
</dbReference>
<comment type="caution">
    <text evidence="2">The sequence shown here is derived from an EMBL/GenBank/DDBJ whole genome shotgun (WGS) entry which is preliminary data.</text>
</comment>
<feature type="domain" description="G" evidence="1">
    <location>
        <begin position="187"/>
        <end position="299"/>
    </location>
</feature>
<dbReference type="EMBL" id="CAJJDN010000071">
    <property type="protein sequence ID" value="CAD8099400.1"/>
    <property type="molecule type" value="Genomic_DNA"/>
</dbReference>
<reference evidence="2" key="1">
    <citation type="submission" date="2021-01" db="EMBL/GenBank/DDBJ databases">
        <authorList>
            <consortium name="Genoscope - CEA"/>
            <person name="William W."/>
        </authorList>
    </citation>
    <scope>NUCLEOTIDE SEQUENCE</scope>
</reference>
<evidence type="ECO:0000259" key="1">
    <source>
        <dbReference type="Pfam" id="PF01926"/>
    </source>
</evidence>
<dbReference type="Proteomes" id="UP000692954">
    <property type="component" value="Unassembled WGS sequence"/>
</dbReference>
<name>A0A8S1P8J7_9CILI</name>
<dbReference type="AlphaFoldDB" id="A0A8S1P8J7"/>
<dbReference type="InterPro" id="IPR006073">
    <property type="entry name" value="GTP-bd"/>
</dbReference>
<accession>A0A8S1P8J7</accession>
<gene>
    <name evidence="2" type="ORF">PSON_ATCC_30995.1.T0710300</name>
</gene>
<dbReference type="CDD" id="cd00882">
    <property type="entry name" value="Ras_like_GTPase"/>
    <property type="match status" value="1"/>
</dbReference>
<keyword evidence="3" id="KW-1185">Reference proteome</keyword>
<sequence>MFKLFRAKNDLDSIYRDQNLKDLYFLIRIIKDDSGESIQELGNFLKLKINSIQTLLENKLECQKLNLYTGLSLKDCQDQIQLLQQYEELGIQESFYQWMEQCKIKLQQSTIGKNQDLRSQGELVESQKTNPVNELVRTINKNQEPTSLIQLNQKLSLPLIKIEQQKTGDPQYKYYQQKMPNQKYKNIIFIGEKEVGKTTLINAFVNYYFGITWEDNFRLIVADQESTQEIKDYYVEPHNQRDYGIHFIDTPGIYGQNDYQTIDQIFKFIQVNIFQIDIIIVCFKEGIQKLTVETKQMLESIVKVVGSSSAHKLIIARTFYQGGDQKDFDIFTEKNSPFYQIAQSLPLEWYYRFNGGSMVKKYDSASTYYSASKYYQEVTVENFANLENNMFSNNQYRTQKHENPIQQSNEYNLNDQKNDYHGQNSMGKIDNLKTEALLQGLSNQPNNSTQKSQGQMIQSYSQQLNNNTNLTGKTNDNKTEIQFQNFSTICFSSYDSFKQMFISCIQLYKRNKENSSYFHFIQKQDQDQQTFQINCSKHFISCFFGFPNKQEAQNFNSSFNNFQICGCPSNTLQINQKYYKYFEQYSIYNQNVNISHFKEQLKKTMQIIFQCLFNLHIKKQYHQNQKVTQEQFLYQFIQDLKLENKFFELIKQELNSPK</sequence>
<organism evidence="2 3">
    <name type="scientific">Paramecium sonneborni</name>
    <dbReference type="NCBI Taxonomy" id="65129"/>
    <lineage>
        <taxon>Eukaryota</taxon>
        <taxon>Sar</taxon>
        <taxon>Alveolata</taxon>
        <taxon>Ciliophora</taxon>
        <taxon>Intramacronucleata</taxon>
        <taxon>Oligohymenophorea</taxon>
        <taxon>Peniculida</taxon>
        <taxon>Parameciidae</taxon>
        <taxon>Paramecium</taxon>
    </lineage>
</organism>
<evidence type="ECO:0000313" key="2">
    <source>
        <dbReference type="EMBL" id="CAD8099400.1"/>
    </source>
</evidence>
<proteinExistence type="predicted"/>
<evidence type="ECO:0000313" key="3">
    <source>
        <dbReference type="Proteomes" id="UP000692954"/>
    </source>
</evidence>
<dbReference type="Pfam" id="PF01926">
    <property type="entry name" value="MMR_HSR1"/>
    <property type="match status" value="1"/>
</dbReference>
<protein>
    <recommendedName>
        <fullName evidence="1">G domain-containing protein</fullName>
    </recommendedName>
</protein>